<dbReference type="OMA" id="VILAECH"/>
<reference evidence="1 2" key="1">
    <citation type="journal article" date="2011" name="PLoS Genet.">
        <title>Genome sequencing and comparative transcriptomics of the model entomopathogenic fungi Metarhizium anisopliae and M. acridum.</title>
        <authorList>
            <person name="Gao Q."/>
            <person name="Jin K."/>
            <person name="Ying S.H."/>
            <person name="Zhang Y."/>
            <person name="Xiao G."/>
            <person name="Shang Y."/>
            <person name="Duan Z."/>
            <person name="Hu X."/>
            <person name="Xie X.Q."/>
            <person name="Zhou G."/>
            <person name="Peng G."/>
            <person name="Luo Z."/>
            <person name="Huang W."/>
            <person name="Wang B."/>
            <person name="Fang W."/>
            <person name="Wang S."/>
            <person name="Zhong Y."/>
            <person name="Ma L.J."/>
            <person name="St Leger R.J."/>
            <person name="Zhao G.P."/>
            <person name="Pei Y."/>
            <person name="Feng M.G."/>
            <person name="Xia Y."/>
            <person name="Wang C."/>
        </authorList>
    </citation>
    <scope>NUCLEOTIDE SEQUENCE [LARGE SCALE GENOMIC DNA]</scope>
    <source>
        <strain evidence="1 2">CQMa 102</strain>
    </source>
</reference>
<evidence type="ECO:0000313" key="1">
    <source>
        <dbReference type="EMBL" id="EFY84967.1"/>
    </source>
</evidence>
<accession>E9EGK1</accession>
<dbReference type="AlphaFoldDB" id="E9EGK1"/>
<dbReference type="OrthoDB" id="5090566at2759"/>
<protein>
    <submittedName>
        <fullName evidence="1">Uncharacterized protein</fullName>
    </submittedName>
</protein>
<keyword evidence="2" id="KW-1185">Reference proteome</keyword>
<sequence>MGPISTPLLRHMYRQASQDPDRHSFALWQNLLHERFPNPEVHSVVCDIPPADRPARDAVVVSRYDAVRNTMTPLLWVECRVRGGTVEALERQAVESAKSCLERSGLPSLFVLTVVGVSFRVWLYEEDAEQLTSLYGSSNVANSGQYIDVDADKADLLMLFFELARTGARNVRDARERLLGHLVAQTNGHME</sequence>
<gene>
    <name evidence="1" type="ORF">MAC_08999</name>
</gene>
<dbReference type="EMBL" id="GL698596">
    <property type="protein sequence ID" value="EFY84967.1"/>
    <property type="molecule type" value="Genomic_DNA"/>
</dbReference>
<dbReference type="GeneID" id="19253310"/>
<dbReference type="InParanoid" id="E9EGK1"/>
<proteinExistence type="predicted"/>
<evidence type="ECO:0000313" key="2">
    <source>
        <dbReference type="Proteomes" id="UP000002499"/>
    </source>
</evidence>
<dbReference type="KEGG" id="maw:19253310"/>
<dbReference type="HOGENOM" id="CLU_117744_0_0_1"/>
<organism evidence="2">
    <name type="scientific">Metarhizium acridum (strain CQMa 102)</name>
    <dbReference type="NCBI Taxonomy" id="655827"/>
    <lineage>
        <taxon>Eukaryota</taxon>
        <taxon>Fungi</taxon>
        <taxon>Dikarya</taxon>
        <taxon>Ascomycota</taxon>
        <taxon>Pezizomycotina</taxon>
        <taxon>Sordariomycetes</taxon>
        <taxon>Hypocreomycetidae</taxon>
        <taxon>Hypocreales</taxon>
        <taxon>Clavicipitaceae</taxon>
        <taxon>Metarhizium</taxon>
    </lineage>
</organism>
<dbReference type="Proteomes" id="UP000002499">
    <property type="component" value="Unassembled WGS sequence"/>
</dbReference>
<dbReference type="eggNOG" id="ENOG502RMTM">
    <property type="taxonomic scope" value="Eukaryota"/>
</dbReference>
<dbReference type="RefSeq" id="XP_007815339.1">
    <property type="nucleotide sequence ID" value="XM_007817148.1"/>
</dbReference>
<name>E9EGK1_METAQ</name>